<feature type="domain" description="TIR" evidence="1">
    <location>
        <begin position="79"/>
        <end position="210"/>
    </location>
</feature>
<dbReference type="EMBL" id="JAVKVN010000005">
    <property type="protein sequence ID" value="MDR7946344.1"/>
    <property type="molecule type" value="Genomic_DNA"/>
</dbReference>
<gene>
    <name evidence="2" type="ORF">RIU57_14590</name>
</gene>
<dbReference type="InterPro" id="IPR000157">
    <property type="entry name" value="TIR_dom"/>
</dbReference>
<dbReference type="Pfam" id="PF13676">
    <property type="entry name" value="TIR_2"/>
    <property type="match status" value="1"/>
</dbReference>
<dbReference type="InterPro" id="IPR035897">
    <property type="entry name" value="Toll_tir_struct_dom_sf"/>
</dbReference>
<evidence type="ECO:0000313" key="3">
    <source>
        <dbReference type="Proteomes" id="UP001264156"/>
    </source>
</evidence>
<proteinExistence type="predicted"/>
<keyword evidence="3" id="KW-1185">Reference proteome</keyword>
<accession>A0ABU2DE08</accession>
<organism evidence="2 3">
    <name type="scientific">Achromobacter aegrifaciens</name>
    <dbReference type="NCBI Taxonomy" id="1287736"/>
    <lineage>
        <taxon>Bacteria</taxon>
        <taxon>Pseudomonadati</taxon>
        <taxon>Pseudomonadota</taxon>
        <taxon>Betaproteobacteria</taxon>
        <taxon>Burkholderiales</taxon>
        <taxon>Alcaligenaceae</taxon>
        <taxon>Achromobacter</taxon>
    </lineage>
</organism>
<evidence type="ECO:0000313" key="2">
    <source>
        <dbReference type="EMBL" id="MDR7946344.1"/>
    </source>
</evidence>
<name>A0ABU2DE08_ACHAE</name>
<dbReference type="Gene3D" id="3.40.50.10140">
    <property type="entry name" value="Toll/interleukin-1 receptor homology (TIR) domain"/>
    <property type="match status" value="1"/>
</dbReference>
<protein>
    <submittedName>
        <fullName evidence="2">Toll/interleukin-1 receptor domain-containing protein</fullName>
    </submittedName>
</protein>
<keyword evidence="2" id="KW-0675">Receptor</keyword>
<comment type="caution">
    <text evidence="2">The sequence shown here is derived from an EMBL/GenBank/DDBJ whole genome shotgun (WGS) entry which is preliminary data.</text>
</comment>
<dbReference type="SUPFAM" id="SSF52200">
    <property type="entry name" value="Toll/Interleukin receptor TIR domain"/>
    <property type="match status" value="1"/>
</dbReference>
<dbReference type="PROSITE" id="PS50104">
    <property type="entry name" value="TIR"/>
    <property type="match status" value="1"/>
</dbReference>
<evidence type="ECO:0000259" key="1">
    <source>
        <dbReference type="PROSITE" id="PS50104"/>
    </source>
</evidence>
<reference evidence="3" key="1">
    <citation type="submission" date="2023-07" db="EMBL/GenBank/DDBJ databases">
        <title>Glyphosate-induced phosphonatase operons in soil bacteria of genus Achromobacter.</title>
        <authorList>
            <person name="Epiktetov D.O."/>
            <person name="Sviridov A.V."/>
            <person name="Tarlachkov S.V."/>
            <person name="Shushkova T.V."/>
            <person name="Toropygin I.Y."/>
            <person name="Leontievsky A."/>
        </authorList>
    </citation>
    <scope>NUCLEOTIDE SEQUENCE [LARGE SCALE GENOMIC DNA]</scope>
    <source>
        <strain evidence="3">Kg 16</strain>
    </source>
</reference>
<sequence length="216" mass="24427">MFASPLIAPYHSYIPIHYLDAPNTQQLMARFDKLLRLLSPYYGDAVQGDARVEVLEEFTYVSTLLNDRMFSAQFEKGPKGARVFISHSSTDKSFVRGLAVDLSALGHQPWLDEWEILAGESIVERVGAGVEDADLVIVVLSRHAIASQWVENEWQAKYWTEVRERRVAVIPVVIDDCEIPILLRTKKYVDFRENYASALELLSKSIAAHYGKKLAG</sequence>
<dbReference type="Proteomes" id="UP001264156">
    <property type="component" value="Unassembled WGS sequence"/>
</dbReference>
<dbReference type="RefSeq" id="WP_175181648.1">
    <property type="nucleotide sequence ID" value="NZ_CADIJY010000005.1"/>
</dbReference>